<name>A0A139R5B8_9STRE</name>
<evidence type="ECO:0008006" key="6">
    <source>
        <dbReference type="Google" id="ProtNLM"/>
    </source>
</evidence>
<accession>A0A139R5B8</accession>
<proteinExistence type="predicted"/>
<reference evidence="4 5" key="1">
    <citation type="submission" date="2016-01" db="EMBL/GenBank/DDBJ databases">
        <title>Highly variable Streptococcus oralis are common among viridans streptococci isolated from primates.</title>
        <authorList>
            <person name="Denapaite D."/>
            <person name="Rieger M."/>
            <person name="Koendgen S."/>
            <person name="Brueckner R."/>
            <person name="Ochigava I."/>
            <person name="Kappeler P."/>
            <person name="Maetz-Rensing K."/>
            <person name="Leendertz F."/>
            <person name="Hakenbeck R."/>
        </authorList>
    </citation>
    <scope>NUCLEOTIDE SEQUENCE [LARGE SCALE GENOMIC DNA]</scope>
    <source>
        <strain evidence="2 4">DD02</strain>
        <strain evidence="3 5">DD03</strain>
    </source>
</reference>
<keyword evidence="1" id="KW-1277">Toxin-antitoxin system</keyword>
<dbReference type="Gene3D" id="3.30.2310.20">
    <property type="entry name" value="RelE-like"/>
    <property type="match status" value="1"/>
</dbReference>
<dbReference type="EMBL" id="LQOF01000045">
    <property type="protein sequence ID" value="KXT72637.1"/>
    <property type="molecule type" value="Genomic_DNA"/>
</dbReference>
<gene>
    <name evidence="2" type="ORF">SGADD02_00459</name>
    <name evidence="3" type="ORF">SGADD03_00381</name>
</gene>
<protein>
    <recommendedName>
        <fullName evidence="6">Addiction module toxin, RelE/StbE family</fullName>
    </recommendedName>
</protein>
<evidence type="ECO:0000313" key="2">
    <source>
        <dbReference type="EMBL" id="KXT72637.1"/>
    </source>
</evidence>
<evidence type="ECO:0000313" key="4">
    <source>
        <dbReference type="Proteomes" id="UP000070198"/>
    </source>
</evidence>
<dbReference type="AlphaFoldDB" id="A0A139R5B8"/>
<evidence type="ECO:0000313" key="5">
    <source>
        <dbReference type="Proteomes" id="UP000071927"/>
    </source>
</evidence>
<evidence type="ECO:0000256" key="1">
    <source>
        <dbReference type="ARBA" id="ARBA00022649"/>
    </source>
</evidence>
<comment type="caution">
    <text evidence="3">The sequence shown here is derived from an EMBL/GenBank/DDBJ whole genome shotgun (WGS) entry which is preliminary data.</text>
</comment>
<sequence>MDYKKYKLIYSQRVIDTLDDIYHYIANEIGSTINAKKKIASIRKDLQRLEFFPEGGFDADEKFGKCLDPKYKTRGLTLSKDYIALYNILENDVRIAYLLPTRSDYMDLFR</sequence>
<dbReference type="RefSeq" id="WP_061458282.1">
    <property type="nucleotide sequence ID" value="NZ_KQ968745.1"/>
</dbReference>
<dbReference type="EMBL" id="LQXV01000115">
    <property type="protein sequence ID" value="KXU09969.1"/>
    <property type="molecule type" value="Genomic_DNA"/>
</dbReference>
<organism evidence="3 5">
    <name type="scientific">Streptococcus gallolyticus</name>
    <dbReference type="NCBI Taxonomy" id="315405"/>
    <lineage>
        <taxon>Bacteria</taxon>
        <taxon>Bacillati</taxon>
        <taxon>Bacillota</taxon>
        <taxon>Bacilli</taxon>
        <taxon>Lactobacillales</taxon>
        <taxon>Streptococcaceae</taxon>
        <taxon>Streptococcus</taxon>
    </lineage>
</organism>
<dbReference type="Proteomes" id="UP000070198">
    <property type="component" value="Unassembled WGS sequence"/>
</dbReference>
<dbReference type="InterPro" id="IPR035093">
    <property type="entry name" value="RelE/ParE_toxin_dom_sf"/>
</dbReference>
<dbReference type="InterPro" id="IPR007712">
    <property type="entry name" value="RelE/ParE_toxin"/>
</dbReference>
<dbReference type="NCBIfam" id="TIGR02385">
    <property type="entry name" value="RelE_StbE"/>
    <property type="match status" value="1"/>
</dbReference>
<dbReference type="Pfam" id="PF05016">
    <property type="entry name" value="ParE_toxin"/>
    <property type="match status" value="1"/>
</dbReference>
<evidence type="ECO:0000313" key="3">
    <source>
        <dbReference type="EMBL" id="KXU09969.1"/>
    </source>
</evidence>
<dbReference type="Proteomes" id="UP000071927">
    <property type="component" value="Unassembled WGS sequence"/>
</dbReference>
<dbReference type="PATRIC" id="fig|315405.11.peg.508"/>